<dbReference type="EMBL" id="CP121769">
    <property type="protein sequence ID" value="WGE09776.1"/>
    <property type="molecule type" value="Genomic_DNA"/>
</dbReference>
<dbReference type="Proteomes" id="UP001222296">
    <property type="component" value="Chromosome"/>
</dbReference>
<accession>A0AAJ6DCH2</accession>
<reference evidence="1" key="1">
    <citation type="submission" date="2023-04" db="EMBL/GenBank/DDBJ databases">
        <title>Molecular characterization of the Integrative and Conjugative elements harboring multidrug-resistance gene from Glaesserella (Haemophilus) parasuis.</title>
        <authorList>
            <person name="Che Y."/>
            <person name="Zhou L."/>
        </authorList>
    </citation>
    <scope>NUCLEOTIDE SEQUENCE</scope>
    <source>
        <strain evidence="1">Z44</strain>
    </source>
</reference>
<proteinExistence type="predicted"/>
<dbReference type="AlphaFoldDB" id="A0AAJ6DCH2"/>
<sequence>MNVEKTEIEYSEDDNTCDNCGAAITESDHALYCEDCEMSMDESVQPKEGSVCDNCGKPATESAFYRLYCEDCYNDDLGSLNN</sequence>
<evidence type="ECO:0000313" key="2">
    <source>
        <dbReference type="Proteomes" id="UP001222296"/>
    </source>
</evidence>
<dbReference type="RefSeq" id="WP_035496574.1">
    <property type="nucleotide sequence ID" value="NZ_CP020085.1"/>
</dbReference>
<gene>
    <name evidence="1" type="ORF">QBL01_11255</name>
</gene>
<organism evidence="1 2">
    <name type="scientific">Glaesserella parasuis</name>
    <name type="common">Haemophilus parasuis</name>
    <dbReference type="NCBI Taxonomy" id="738"/>
    <lineage>
        <taxon>Bacteria</taxon>
        <taxon>Pseudomonadati</taxon>
        <taxon>Pseudomonadota</taxon>
        <taxon>Gammaproteobacteria</taxon>
        <taxon>Pasteurellales</taxon>
        <taxon>Pasteurellaceae</taxon>
        <taxon>Glaesserella</taxon>
    </lineage>
</organism>
<protein>
    <submittedName>
        <fullName evidence="1">Uncharacterized protein</fullName>
    </submittedName>
</protein>
<evidence type="ECO:0000313" key="1">
    <source>
        <dbReference type="EMBL" id="WGE09776.1"/>
    </source>
</evidence>
<name>A0AAJ6DCH2_GLAPU</name>